<gene>
    <name evidence="1" type="ORF">XPG1_2094</name>
</gene>
<keyword evidence="2" id="KW-1185">Reference proteome</keyword>
<name>A0A068R428_9GAMM</name>
<dbReference type="EMBL" id="FO704551">
    <property type="protein sequence ID" value="CDG21749.1"/>
    <property type="molecule type" value="Genomic_DNA"/>
</dbReference>
<evidence type="ECO:0000313" key="2">
    <source>
        <dbReference type="Proteomes" id="UP000032735"/>
    </source>
</evidence>
<accession>A0A068R428</accession>
<dbReference type="HOGENOM" id="CLU_3319543_0_0_6"/>
<proteinExistence type="predicted"/>
<organism evidence="1 2">
    <name type="scientific">Xenorhabdus poinarii G6</name>
    <dbReference type="NCBI Taxonomy" id="1354304"/>
    <lineage>
        <taxon>Bacteria</taxon>
        <taxon>Pseudomonadati</taxon>
        <taxon>Pseudomonadota</taxon>
        <taxon>Gammaproteobacteria</taxon>
        <taxon>Enterobacterales</taxon>
        <taxon>Morganellaceae</taxon>
        <taxon>Xenorhabdus</taxon>
    </lineage>
</organism>
<reference evidence="1 2" key="1">
    <citation type="submission" date="2013-07" db="EMBL/GenBank/DDBJ databases">
        <authorList>
            <person name="Genoscope - CEA"/>
        </authorList>
    </citation>
    <scope>NUCLEOTIDE SEQUENCE [LARGE SCALE GENOMIC DNA]</scope>
    <source>
        <strain evidence="1 2">G6</strain>
    </source>
</reference>
<protein>
    <submittedName>
        <fullName evidence="1">Uncharacterized protein</fullName>
    </submittedName>
</protein>
<evidence type="ECO:0000313" key="1">
    <source>
        <dbReference type="EMBL" id="CDG21749.1"/>
    </source>
</evidence>
<dbReference type="Proteomes" id="UP000032735">
    <property type="component" value="Chromosome"/>
</dbReference>
<dbReference type="KEGG" id="xpo:XPG1_2094"/>
<sequence>MIDTLCSKNNIQTYSNYLKKIHYDERHNGIHLVWIMPLT</sequence>
<dbReference type="AlphaFoldDB" id="A0A068R428"/>